<gene>
    <name evidence="2" type="ORF">C2G38_2168966</name>
</gene>
<keyword evidence="3" id="KW-1185">Reference proteome</keyword>
<name>A0A397VP77_9GLOM</name>
<proteinExistence type="predicted"/>
<dbReference type="AlphaFoldDB" id="A0A397VP77"/>
<sequence>MAKHQNEHIIDKANTKWTTPTTRNEHTYDKRDAKTTKKQTDEQKRKDLLLEAESSFVNYEIEEIEGQRKVQTEQISGAISRSKLGLYRQEQDTSTFLEIYKKRKKEDSKSPMVLNINTDQDETKLEEKLDQKTENITSME</sequence>
<evidence type="ECO:0000256" key="1">
    <source>
        <dbReference type="SAM" id="MobiDB-lite"/>
    </source>
</evidence>
<organism evidence="2 3">
    <name type="scientific">Gigaspora rosea</name>
    <dbReference type="NCBI Taxonomy" id="44941"/>
    <lineage>
        <taxon>Eukaryota</taxon>
        <taxon>Fungi</taxon>
        <taxon>Fungi incertae sedis</taxon>
        <taxon>Mucoromycota</taxon>
        <taxon>Glomeromycotina</taxon>
        <taxon>Glomeromycetes</taxon>
        <taxon>Diversisporales</taxon>
        <taxon>Gigasporaceae</taxon>
        <taxon>Gigaspora</taxon>
    </lineage>
</organism>
<dbReference type="Proteomes" id="UP000266673">
    <property type="component" value="Unassembled WGS sequence"/>
</dbReference>
<feature type="compositionally biased region" description="Basic and acidic residues" evidence="1">
    <location>
        <begin position="121"/>
        <end position="133"/>
    </location>
</feature>
<feature type="region of interest" description="Disordered" evidence="1">
    <location>
        <begin position="1"/>
        <end position="43"/>
    </location>
</feature>
<feature type="region of interest" description="Disordered" evidence="1">
    <location>
        <begin position="118"/>
        <end position="140"/>
    </location>
</feature>
<evidence type="ECO:0000313" key="3">
    <source>
        <dbReference type="Proteomes" id="UP000266673"/>
    </source>
</evidence>
<feature type="compositionally biased region" description="Basic and acidic residues" evidence="1">
    <location>
        <begin position="1"/>
        <end position="14"/>
    </location>
</feature>
<evidence type="ECO:0000313" key="2">
    <source>
        <dbReference type="EMBL" id="RIB24304.1"/>
    </source>
</evidence>
<feature type="compositionally biased region" description="Basic and acidic residues" evidence="1">
    <location>
        <begin position="23"/>
        <end position="43"/>
    </location>
</feature>
<dbReference type="EMBL" id="QKWP01000222">
    <property type="protein sequence ID" value="RIB24304.1"/>
    <property type="molecule type" value="Genomic_DNA"/>
</dbReference>
<reference evidence="2 3" key="1">
    <citation type="submission" date="2018-06" db="EMBL/GenBank/DDBJ databases">
        <title>Comparative genomics reveals the genomic features of Rhizophagus irregularis, R. cerebriforme, R. diaphanum and Gigaspora rosea, and their symbiotic lifestyle signature.</title>
        <authorList>
            <person name="Morin E."/>
            <person name="San Clemente H."/>
            <person name="Chen E.C.H."/>
            <person name="De La Providencia I."/>
            <person name="Hainaut M."/>
            <person name="Kuo A."/>
            <person name="Kohler A."/>
            <person name="Murat C."/>
            <person name="Tang N."/>
            <person name="Roy S."/>
            <person name="Loubradou J."/>
            <person name="Henrissat B."/>
            <person name="Grigoriev I.V."/>
            <person name="Corradi N."/>
            <person name="Roux C."/>
            <person name="Martin F.M."/>
        </authorList>
    </citation>
    <scope>NUCLEOTIDE SEQUENCE [LARGE SCALE GENOMIC DNA]</scope>
    <source>
        <strain evidence="2 3">DAOM 194757</strain>
    </source>
</reference>
<comment type="caution">
    <text evidence="2">The sequence shown here is derived from an EMBL/GenBank/DDBJ whole genome shotgun (WGS) entry which is preliminary data.</text>
</comment>
<protein>
    <submittedName>
        <fullName evidence="2">Uncharacterized protein</fullName>
    </submittedName>
</protein>
<accession>A0A397VP77</accession>